<evidence type="ECO:0000313" key="3">
    <source>
        <dbReference type="Proteomes" id="UP001589783"/>
    </source>
</evidence>
<feature type="compositionally biased region" description="Basic and acidic residues" evidence="1">
    <location>
        <begin position="94"/>
        <end position="106"/>
    </location>
</feature>
<organism evidence="2 3">
    <name type="scientific">Gordonia phosphorivorans</name>
    <dbReference type="NCBI Taxonomy" id="1056982"/>
    <lineage>
        <taxon>Bacteria</taxon>
        <taxon>Bacillati</taxon>
        <taxon>Actinomycetota</taxon>
        <taxon>Actinomycetes</taxon>
        <taxon>Mycobacteriales</taxon>
        <taxon>Gordoniaceae</taxon>
        <taxon>Gordonia</taxon>
    </lineage>
</organism>
<reference evidence="2 3" key="1">
    <citation type="submission" date="2024-09" db="EMBL/GenBank/DDBJ databases">
        <authorList>
            <person name="Sun Q."/>
            <person name="Mori K."/>
        </authorList>
    </citation>
    <scope>NUCLEOTIDE SEQUENCE [LARGE SCALE GENOMIC DNA]</scope>
    <source>
        <strain evidence="2 3">CCM 7957</strain>
    </source>
</reference>
<evidence type="ECO:0000313" key="2">
    <source>
        <dbReference type="EMBL" id="MFC0314481.1"/>
    </source>
</evidence>
<dbReference type="RefSeq" id="WP_382362305.1">
    <property type="nucleotide sequence ID" value="NZ_JBHLWV010000016.1"/>
</dbReference>
<keyword evidence="3" id="KW-1185">Reference proteome</keyword>
<dbReference type="EMBL" id="JBHLWV010000016">
    <property type="protein sequence ID" value="MFC0314481.1"/>
    <property type="molecule type" value="Genomic_DNA"/>
</dbReference>
<evidence type="ECO:0000256" key="1">
    <source>
        <dbReference type="SAM" id="MobiDB-lite"/>
    </source>
</evidence>
<name>A0ABV6H6I3_9ACTN</name>
<feature type="compositionally biased region" description="Basic residues" evidence="1">
    <location>
        <begin position="74"/>
        <end position="86"/>
    </location>
</feature>
<feature type="region of interest" description="Disordered" evidence="1">
    <location>
        <begin position="74"/>
        <end position="109"/>
    </location>
</feature>
<gene>
    <name evidence="2" type="ORF">ACFFJD_06410</name>
</gene>
<proteinExistence type="predicted"/>
<protein>
    <submittedName>
        <fullName evidence="2">Uncharacterized protein</fullName>
    </submittedName>
</protein>
<accession>A0ABV6H6I3</accession>
<comment type="caution">
    <text evidence="2">The sequence shown here is derived from an EMBL/GenBank/DDBJ whole genome shotgun (WGS) entry which is preliminary data.</text>
</comment>
<sequence length="125" mass="14570">MEADLERFYHRDLGDLWRFDSHGRRLLTLRQVYVRIKGLPPESLLAMEANKGRRPWGAVEFLLADLWELTANRGLKKGRKPARHPARPVSSKAKSPEARQRHDTAMRKHRRQFQRHYAALGVGAH</sequence>
<dbReference type="Proteomes" id="UP001589783">
    <property type="component" value="Unassembled WGS sequence"/>
</dbReference>